<feature type="domain" description="Carboxylesterase type B" evidence="8">
    <location>
        <begin position="528"/>
        <end position="1008"/>
    </location>
</feature>
<dbReference type="PRINTS" id="PR00878">
    <property type="entry name" value="CHOLNESTRASE"/>
</dbReference>
<comment type="catalytic activity">
    <reaction evidence="6">
        <text>acetylcholine + H2O = choline + acetate + H(+)</text>
        <dbReference type="Rhea" id="RHEA:17561"/>
        <dbReference type="ChEBI" id="CHEBI:15354"/>
        <dbReference type="ChEBI" id="CHEBI:15355"/>
        <dbReference type="ChEBI" id="CHEBI:15377"/>
        <dbReference type="ChEBI" id="CHEBI:15378"/>
        <dbReference type="ChEBI" id="CHEBI:30089"/>
        <dbReference type="EC" id="3.1.1.7"/>
    </reaction>
</comment>
<keyword evidence="2" id="KW-0719">Serine esterase</keyword>
<protein>
    <recommendedName>
        <fullName evidence="8">Carboxylesterase type B domain-containing protein</fullName>
    </recommendedName>
</protein>
<evidence type="ECO:0000313" key="9">
    <source>
        <dbReference type="EMBL" id="CAD7628072.1"/>
    </source>
</evidence>
<dbReference type="InterPro" id="IPR029058">
    <property type="entry name" value="AB_hydrolase_fold"/>
</dbReference>
<dbReference type="InterPro" id="IPR019826">
    <property type="entry name" value="Carboxylesterase_B_AS"/>
</dbReference>
<dbReference type="OrthoDB" id="6505985at2759"/>
<dbReference type="InterPro" id="IPR002018">
    <property type="entry name" value="CarbesteraseB"/>
</dbReference>
<dbReference type="InterPro" id="IPR000997">
    <property type="entry name" value="Cholinesterase"/>
</dbReference>
<dbReference type="SUPFAM" id="SSF53474">
    <property type="entry name" value="alpha/beta-Hydrolases"/>
    <property type="match status" value="2"/>
</dbReference>
<name>A0A7R9KSC6_9ACAR</name>
<dbReference type="PROSITE" id="PS00122">
    <property type="entry name" value="CARBOXYLESTERASE_B_1"/>
    <property type="match status" value="2"/>
</dbReference>
<dbReference type="GO" id="GO:0005615">
    <property type="term" value="C:extracellular space"/>
    <property type="evidence" value="ECO:0007669"/>
    <property type="project" value="TreeGrafter"/>
</dbReference>
<feature type="active site" description="Charge relay system" evidence="7">
    <location>
        <position position="331"/>
    </location>
</feature>
<evidence type="ECO:0000256" key="2">
    <source>
        <dbReference type="ARBA" id="ARBA00022487"/>
    </source>
</evidence>
<evidence type="ECO:0000256" key="4">
    <source>
        <dbReference type="ARBA" id="ARBA00023157"/>
    </source>
</evidence>
<organism evidence="9">
    <name type="scientific">Medioppia subpectinata</name>
    <dbReference type="NCBI Taxonomy" id="1979941"/>
    <lineage>
        <taxon>Eukaryota</taxon>
        <taxon>Metazoa</taxon>
        <taxon>Ecdysozoa</taxon>
        <taxon>Arthropoda</taxon>
        <taxon>Chelicerata</taxon>
        <taxon>Arachnida</taxon>
        <taxon>Acari</taxon>
        <taxon>Acariformes</taxon>
        <taxon>Sarcoptiformes</taxon>
        <taxon>Oribatida</taxon>
        <taxon>Brachypylina</taxon>
        <taxon>Oppioidea</taxon>
        <taxon>Oppiidae</taxon>
        <taxon>Medioppia</taxon>
    </lineage>
</organism>
<dbReference type="GO" id="GO:0006581">
    <property type="term" value="P:acetylcholine catabolic process"/>
    <property type="evidence" value="ECO:0007669"/>
    <property type="project" value="TreeGrafter"/>
</dbReference>
<dbReference type="InterPro" id="IPR050654">
    <property type="entry name" value="AChE-related_enzymes"/>
</dbReference>
<gene>
    <name evidence="9" type="ORF">OSB1V03_LOCUS8494</name>
</gene>
<feature type="non-terminal residue" evidence="9">
    <location>
        <position position="1040"/>
    </location>
</feature>
<dbReference type="EMBL" id="CAJPIZ010005335">
    <property type="protein sequence ID" value="CAG2108502.1"/>
    <property type="molecule type" value="Genomic_DNA"/>
</dbReference>
<dbReference type="Gene3D" id="3.40.50.1820">
    <property type="entry name" value="alpha/beta hydrolase"/>
    <property type="match status" value="2"/>
</dbReference>
<feature type="active site" description="Charge relay system" evidence="7">
    <location>
        <position position="443"/>
    </location>
</feature>
<feature type="active site" description="Acyl-ester intermediate" evidence="7">
    <location>
        <position position="205"/>
    </location>
</feature>
<dbReference type="EMBL" id="OC859910">
    <property type="protein sequence ID" value="CAD7628072.1"/>
    <property type="molecule type" value="Genomic_DNA"/>
</dbReference>
<dbReference type="Proteomes" id="UP000759131">
    <property type="component" value="Unassembled WGS sequence"/>
</dbReference>
<dbReference type="GO" id="GO:0019695">
    <property type="term" value="P:choline metabolic process"/>
    <property type="evidence" value="ECO:0007669"/>
    <property type="project" value="TreeGrafter"/>
</dbReference>
<feature type="domain" description="Carboxylesterase type B" evidence="8">
    <location>
        <begin position="12"/>
        <end position="492"/>
    </location>
</feature>
<keyword evidence="4" id="KW-1015">Disulfide bond</keyword>
<dbReference type="PANTHER" id="PTHR43918:SF4">
    <property type="entry name" value="CARBOXYLIC ESTER HYDROLASE"/>
    <property type="match status" value="1"/>
</dbReference>
<dbReference type="PANTHER" id="PTHR43918">
    <property type="entry name" value="ACETYLCHOLINESTERASE"/>
    <property type="match status" value="1"/>
</dbReference>
<dbReference type="Pfam" id="PF00135">
    <property type="entry name" value="COesterase"/>
    <property type="match status" value="2"/>
</dbReference>
<evidence type="ECO:0000313" key="10">
    <source>
        <dbReference type="Proteomes" id="UP000759131"/>
    </source>
</evidence>
<evidence type="ECO:0000256" key="5">
    <source>
        <dbReference type="ARBA" id="ARBA00023180"/>
    </source>
</evidence>
<dbReference type="GO" id="GO:0005886">
    <property type="term" value="C:plasma membrane"/>
    <property type="evidence" value="ECO:0007669"/>
    <property type="project" value="TreeGrafter"/>
</dbReference>
<reference evidence="9" key="1">
    <citation type="submission" date="2020-11" db="EMBL/GenBank/DDBJ databases">
        <authorList>
            <person name="Tran Van P."/>
        </authorList>
    </citation>
    <scope>NUCLEOTIDE SEQUENCE</scope>
</reference>
<dbReference type="GO" id="GO:0003990">
    <property type="term" value="F:acetylcholinesterase activity"/>
    <property type="evidence" value="ECO:0007669"/>
    <property type="project" value="UniProtKB-EC"/>
</dbReference>
<evidence type="ECO:0000256" key="1">
    <source>
        <dbReference type="ARBA" id="ARBA00005964"/>
    </source>
</evidence>
<proteinExistence type="inferred from homology"/>
<comment type="similarity">
    <text evidence="1">Belongs to the type-B carboxylesterase/lipase family.</text>
</comment>
<evidence type="ECO:0000256" key="3">
    <source>
        <dbReference type="ARBA" id="ARBA00022801"/>
    </source>
</evidence>
<keyword evidence="3" id="KW-0378">Hydrolase</keyword>
<accession>A0A7R9KSC6</accession>
<keyword evidence="10" id="KW-1185">Reference proteome</keyword>
<dbReference type="AlphaFoldDB" id="A0A7R9KSC6"/>
<keyword evidence="5" id="KW-0325">Glycoprotein</keyword>
<evidence type="ECO:0000256" key="7">
    <source>
        <dbReference type="PIRSR" id="PIRSR600997-1"/>
    </source>
</evidence>
<evidence type="ECO:0000256" key="6">
    <source>
        <dbReference type="ARBA" id="ARBA00048484"/>
    </source>
</evidence>
<evidence type="ECO:0000259" key="8">
    <source>
        <dbReference type="Pfam" id="PF00135"/>
    </source>
</evidence>
<sequence>MMCCVCNGNSIDVNTSSGSVRGQTLHVLNCKIHQFLNIPYAEPPLGPLRFAPPLPLKSPKQDIIDGTQPGNYCIQNTIIFENEKNKPTYSEDCLVLNIWTPNVDNSNDNHLKVGLKPVMFSIYGGALSMGSIFQDLLNGSVIAANDVVVVAVNYRVGPLGFLYGGDETAPENAGFYDQLLGLKWVRENIHYFGGDRDQITLFGLSAGSWSVSAHILSPLSKGLFKRAIMQSGSVMYNKDRPALSTVEGLQRAKQLARRLNCNEFDYNWLHCLRAIDDPNLFIEKPDYGFVVYTHPVIGTEFLPVLPQKAFSTGLFNNGIDVELMAGAAKDEGLVMTQLLYPEMQTEMTEHQLREIVVKLSDEYHNIDVDKVCDHYLKGVDKTNSSQLKAALSALYGDLTLKCPTYHFAKRFAQSGQNVHFYRFNFQSKFYGIVYGVRADVVSHGAEMDFVFGYPLRYPTLYSETEYDFSIEVMKIWTDFAKHGKAHDVWPQLWDKSVIRVKDLNPNDMSLILDNPYEMCCVCDGNSIDVNTSSGSVRGQTLHEFLGQLASLVLNRKIHQFLNIPYAEPPIGPLRFAPPLPLKEPKQGIIDGTQPGNYCIQNKIVFENERNKPTYSEDCLVLNIWTPNVDNSNDNHQKVGLKPVMFSIYGGALSVGSIFQDLFNGSVIAANDVVVVAVNYRVGPLGFLYGGDQTAPGNAGFYDQLLGLKWVKENIHKFGGDKDQITIFGVSAGSWSVSAHVLSPLSKGLFKRAIMQSGSVMYNKDRPALSTVEGLQRAKQLANKLNCDEFDYKWLDCLRAIENPNLFIEKPEYGFLVMIHAVFGTEFLPVLPQKAFTIGLYNTGTNVELMAGAVKEEGVVMTQFLYPEMQIEMTEHQLRKIVVKLSDEYQNIDVDKVCDHYLKGVDKTNSSQLKAALSALYGNLVFTCPTYLFAKRSTKSGQNVQFYGKVYGVRADVVSHAADMDFVYGYPLRNPTLYSEIEYDFSIDLLKVWTDFAKHGKAHDVWPQLWDKSVIRVKDLNPNDMSLILDNLYESTYVFSY</sequence>